<sequence>MFIKLGIIIGIVVLGGMIFSNEIYTIFPSTSAAVVDSIKNDVSNFGTQASDSVEKRIDQSVDKIVDSTNNAVTKEISETGDKITNEIIETKESSQKIISEEILNLNPIESIKNIFSDNSEPETTQSSQSETIIPNNQSPLIHETLSLSTTHKSNDEILLQYSDSSEKTQSVDVIIRTNEKEIFSGTFFTSNFETTVHDISGIPYYVDMVVEHEDYGTVTSSVFNPGDSSDSQINGIFSLK</sequence>
<dbReference type="PATRIC" id="fig|1229908.8.peg.2039"/>
<feature type="region of interest" description="Disordered" evidence="1">
    <location>
        <begin position="117"/>
        <end position="138"/>
    </location>
</feature>
<accession>K0BBG4</accession>
<feature type="compositionally biased region" description="Low complexity" evidence="1">
    <location>
        <begin position="121"/>
        <end position="134"/>
    </location>
</feature>
<reference evidence="2 3" key="1">
    <citation type="journal article" date="2012" name="J. Bacteriol.">
        <title>Draft Genome Sequence of an Ammonia-Oxidizing Archaeon, "Candidatus Nitrosopumilus koreensis" AR1, from Marine Sediment.</title>
        <authorList>
            <person name="Park S.J."/>
            <person name="Kim J.G."/>
            <person name="Jung M.Y."/>
            <person name="Kim S.J."/>
            <person name="Cha I.T."/>
            <person name="Kwon K."/>
            <person name="Lee J.H."/>
            <person name="Rhee S.K."/>
        </authorList>
    </citation>
    <scope>NUCLEOTIDE SEQUENCE [LARGE SCALE GENOMIC DNA]</scope>
    <source>
        <strain evidence="2 3">AR1</strain>
    </source>
</reference>
<dbReference type="KEGG" id="nkr:NKOR_09460"/>
<proteinExistence type="predicted"/>
<gene>
    <name evidence="2" type="ORF">NKOR_09460</name>
</gene>
<dbReference type="AlphaFoldDB" id="K0BBG4"/>
<keyword evidence="3" id="KW-1185">Reference proteome</keyword>
<evidence type="ECO:0000256" key="1">
    <source>
        <dbReference type="SAM" id="MobiDB-lite"/>
    </source>
</evidence>
<evidence type="ECO:0000313" key="3">
    <source>
        <dbReference type="Proteomes" id="UP000006101"/>
    </source>
</evidence>
<dbReference type="HOGENOM" id="CLU_1127118_0_0_2"/>
<dbReference type="EMBL" id="CP003842">
    <property type="protein sequence ID" value="AFS81741.1"/>
    <property type="molecule type" value="Genomic_DNA"/>
</dbReference>
<evidence type="ECO:0000313" key="2">
    <source>
        <dbReference type="EMBL" id="AFS81741.1"/>
    </source>
</evidence>
<protein>
    <submittedName>
        <fullName evidence="2">Uncharacterized protein</fullName>
    </submittedName>
</protein>
<dbReference type="GeneID" id="13724730"/>
<name>K0BBG4_9ARCH</name>
<dbReference type="Proteomes" id="UP000006101">
    <property type="component" value="Chromosome"/>
</dbReference>
<dbReference type="RefSeq" id="WP_014964116.1">
    <property type="nucleotide sequence ID" value="NC_018655.1"/>
</dbReference>
<organism evidence="2 3">
    <name type="scientific">Candidatus Nitrosopumilus koreensis AR1</name>
    <dbReference type="NCBI Taxonomy" id="1229908"/>
    <lineage>
        <taxon>Archaea</taxon>
        <taxon>Nitrososphaerota</taxon>
        <taxon>Nitrososphaeria</taxon>
        <taxon>Nitrosopumilales</taxon>
        <taxon>Nitrosopumilaceae</taxon>
        <taxon>Nitrosopumilus</taxon>
    </lineage>
</organism>
<dbReference type="STRING" id="1229908.NKOR_09460"/>